<name>A0ABQ5AQ77_9ASTR</name>
<comment type="caution">
    <text evidence="1">The sequence shown here is derived from an EMBL/GenBank/DDBJ whole genome shotgun (WGS) entry which is preliminary data.</text>
</comment>
<gene>
    <name evidence="1" type="ORF">Tco_0838264</name>
</gene>
<sequence length="213" mass="24348">MFGDPGLPIVELKRRTRSRREIPRILDLGVVNHLCLFLYRSEEFHSFITELIQVHSQLTLPMVTAVFRSSLYFLSPSRPCVLTQLADEQLLVLDHAYMEYTHMGCFVSGAKELIPQFVRLFVGDTAVESRWSDSYLSMTFVVSSFSVNTSKVELLKEARNPSEQSRLRIFISKGDIKGGLDPYHSALFMNKYDRNFSNAVTPRLTISFSVVVK</sequence>
<keyword evidence="2" id="KW-1185">Reference proteome</keyword>
<dbReference type="EMBL" id="BQNB010012458">
    <property type="protein sequence ID" value="GJT03802.1"/>
    <property type="molecule type" value="Genomic_DNA"/>
</dbReference>
<reference evidence="1" key="1">
    <citation type="journal article" date="2022" name="Int. J. Mol. Sci.">
        <title>Draft Genome of Tanacetum Coccineum: Genomic Comparison of Closely Related Tanacetum-Family Plants.</title>
        <authorList>
            <person name="Yamashiro T."/>
            <person name="Shiraishi A."/>
            <person name="Nakayama K."/>
            <person name="Satake H."/>
        </authorList>
    </citation>
    <scope>NUCLEOTIDE SEQUENCE</scope>
</reference>
<evidence type="ECO:0000313" key="1">
    <source>
        <dbReference type="EMBL" id="GJT03802.1"/>
    </source>
</evidence>
<reference evidence="1" key="2">
    <citation type="submission" date="2022-01" db="EMBL/GenBank/DDBJ databases">
        <authorList>
            <person name="Yamashiro T."/>
            <person name="Shiraishi A."/>
            <person name="Satake H."/>
            <person name="Nakayama K."/>
        </authorList>
    </citation>
    <scope>NUCLEOTIDE SEQUENCE</scope>
</reference>
<dbReference type="Proteomes" id="UP001151760">
    <property type="component" value="Unassembled WGS sequence"/>
</dbReference>
<protein>
    <submittedName>
        <fullName evidence="1">Uncharacterized protein</fullName>
    </submittedName>
</protein>
<organism evidence="1 2">
    <name type="scientific">Tanacetum coccineum</name>
    <dbReference type="NCBI Taxonomy" id="301880"/>
    <lineage>
        <taxon>Eukaryota</taxon>
        <taxon>Viridiplantae</taxon>
        <taxon>Streptophyta</taxon>
        <taxon>Embryophyta</taxon>
        <taxon>Tracheophyta</taxon>
        <taxon>Spermatophyta</taxon>
        <taxon>Magnoliopsida</taxon>
        <taxon>eudicotyledons</taxon>
        <taxon>Gunneridae</taxon>
        <taxon>Pentapetalae</taxon>
        <taxon>asterids</taxon>
        <taxon>campanulids</taxon>
        <taxon>Asterales</taxon>
        <taxon>Asteraceae</taxon>
        <taxon>Asteroideae</taxon>
        <taxon>Anthemideae</taxon>
        <taxon>Anthemidinae</taxon>
        <taxon>Tanacetum</taxon>
    </lineage>
</organism>
<accession>A0ABQ5AQ77</accession>
<evidence type="ECO:0000313" key="2">
    <source>
        <dbReference type="Proteomes" id="UP001151760"/>
    </source>
</evidence>
<proteinExistence type="predicted"/>